<dbReference type="Pfam" id="PF10387">
    <property type="entry name" value="DUF2442"/>
    <property type="match status" value="1"/>
</dbReference>
<keyword evidence="2" id="KW-1185">Reference proteome</keyword>
<protein>
    <submittedName>
        <fullName evidence="1">DUF4160 domain-containing protein</fullName>
    </submittedName>
</protein>
<sequence length="182" mass="21086">MPKIAIYEFLTFYAYMYDIIGTEPSHLHVYKTKTKGKVAKIWIDSLTFAEVGDLKEKEQNPVVRLVEANQEVLLAQYNRVRQGEKVKAITLKLKKNMEGFGRVTPRIKKVSFPKVGKFQVDLEDGREIILPISRFPSLKKVPTSDRRHPIILNGDSITWEKCNEVYHIQDILGFPENYIYKG</sequence>
<proteinExistence type="predicted"/>
<name>A0A926Y328_9BACT</name>
<dbReference type="InterPro" id="IPR018841">
    <property type="entry name" value="DUF2442"/>
</dbReference>
<gene>
    <name evidence="1" type="ORF">IC229_20420</name>
</gene>
<dbReference type="Gene3D" id="3.30.2020.40">
    <property type="entry name" value="Uncharacterised protein PF10387, DUF2442"/>
    <property type="match status" value="1"/>
</dbReference>
<dbReference type="AlphaFoldDB" id="A0A926Y328"/>
<accession>A0A926Y328</accession>
<dbReference type="Pfam" id="PF13711">
    <property type="entry name" value="DUF4160"/>
    <property type="match status" value="1"/>
</dbReference>
<dbReference type="InterPro" id="IPR025427">
    <property type="entry name" value="DUF4160"/>
</dbReference>
<organism evidence="1 2">
    <name type="scientific">Spirosoma profusum</name>
    <dbReference type="NCBI Taxonomy" id="2771354"/>
    <lineage>
        <taxon>Bacteria</taxon>
        <taxon>Pseudomonadati</taxon>
        <taxon>Bacteroidota</taxon>
        <taxon>Cytophagia</taxon>
        <taxon>Cytophagales</taxon>
        <taxon>Cytophagaceae</taxon>
        <taxon>Spirosoma</taxon>
    </lineage>
</organism>
<reference evidence="1" key="1">
    <citation type="submission" date="2020-09" db="EMBL/GenBank/DDBJ databases">
        <authorList>
            <person name="Kim M.K."/>
        </authorList>
    </citation>
    <scope>NUCLEOTIDE SEQUENCE</scope>
    <source>
        <strain evidence="1">BT702</strain>
    </source>
</reference>
<dbReference type="RefSeq" id="WP_190888867.1">
    <property type="nucleotide sequence ID" value="NZ_JACWZY010000018.1"/>
</dbReference>
<evidence type="ECO:0000313" key="2">
    <source>
        <dbReference type="Proteomes" id="UP000598820"/>
    </source>
</evidence>
<evidence type="ECO:0000313" key="1">
    <source>
        <dbReference type="EMBL" id="MBD2703023.1"/>
    </source>
</evidence>
<dbReference type="EMBL" id="JACWZY010000018">
    <property type="protein sequence ID" value="MBD2703023.1"/>
    <property type="molecule type" value="Genomic_DNA"/>
</dbReference>
<dbReference type="Proteomes" id="UP000598820">
    <property type="component" value="Unassembled WGS sequence"/>
</dbReference>
<comment type="caution">
    <text evidence="1">The sequence shown here is derived from an EMBL/GenBank/DDBJ whole genome shotgun (WGS) entry which is preliminary data.</text>
</comment>